<dbReference type="InterPro" id="IPR020472">
    <property type="entry name" value="WD40_PAC1"/>
</dbReference>
<dbReference type="InterPro" id="IPR001680">
    <property type="entry name" value="WD40_rpt"/>
</dbReference>
<dbReference type="Proteomes" id="UP001187682">
    <property type="component" value="Unassembled WGS sequence"/>
</dbReference>
<dbReference type="PROSITE" id="PS50082">
    <property type="entry name" value="WD_REPEATS_2"/>
    <property type="match status" value="4"/>
</dbReference>
<protein>
    <recommendedName>
        <fullName evidence="5">Mitochondrial division protein 1</fullName>
    </recommendedName>
</protein>
<dbReference type="InterPro" id="IPR027417">
    <property type="entry name" value="P-loop_NTPase"/>
</dbReference>
<name>A0AAE8MV40_9PEZI</name>
<feature type="repeat" description="WD" evidence="7">
    <location>
        <begin position="940"/>
        <end position="981"/>
    </location>
</feature>
<evidence type="ECO:0000256" key="4">
    <source>
        <dbReference type="ARBA" id="ARBA00038415"/>
    </source>
</evidence>
<evidence type="ECO:0000256" key="5">
    <source>
        <dbReference type="ARBA" id="ARBA00039789"/>
    </source>
</evidence>
<dbReference type="SMART" id="SM00320">
    <property type="entry name" value="WD40"/>
    <property type="match status" value="5"/>
</dbReference>
<dbReference type="Gene3D" id="3.40.50.300">
    <property type="entry name" value="P-loop containing nucleotide triphosphate hydrolases"/>
    <property type="match status" value="1"/>
</dbReference>
<dbReference type="CDD" id="cd00200">
    <property type="entry name" value="WD40"/>
    <property type="match status" value="1"/>
</dbReference>
<reference evidence="10" key="1">
    <citation type="submission" date="2018-03" db="EMBL/GenBank/DDBJ databases">
        <authorList>
            <person name="Guldener U."/>
        </authorList>
    </citation>
    <scope>NUCLEOTIDE SEQUENCE</scope>
</reference>
<dbReference type="InterPro" id="IPR007111">
    <property type="entry name" value="NACHT_NTPase"/>
</dbReference>
<organism evidence="10 11">
    <name type="scientific">Cephalotrichum gorgonifer</name>
    <dbReference type="NCBI Taxonomy" id="2041049"/>
    <lineage>
        <taxon>Eukaryota</taxon>
        <taxon>Fungi</taxon>
        <taxon>Dikarya</taxon>
        <taxon>Ascomycota</taxon>
        <taxon>Pezizomycotina</taxon>
        <taxon>Sordariomycetes</taxon>
        <taxon>Hypocreomycetidae</taxon>
        <taxon>Microascales</taxon>
        <taxon>Microascaceae</taxon>
        <taxon>Cephalotrichum</taxon>
    </lineage>
</organism>
<dbReference type="Gene3D" id="2.130.10.10">
    <property type="entry name" value="YVTN repeat-like/Quinoprotein amine dehydrogenase"/>
    <property type="match status" value="2"/>
</dbReference>
<dbReference type="GO" id="GO:1990234">
    <property type="term" value="C:transferase complex"/>
    <property type="evidence" value="ECO:0007669"/>
    <property type="project" value="UniProtKB-ARBA"/>
</dbReference>
<dbReference type="PROSITE" id="PS50294">
    <property type="entry name" value="WD_REPEATS_REGION"/>
    <property type="match status" value="4"/>
</dbReference>
<dbReference type="Pfam" id="PF00400">
    <property type="entry name" value="WD40"/>
    <property type="match status" value="5"/>
</dbReference>
<comment type="similarity">
    <text evidence="4">Belongs to the WD repeat MDV1/CAF4 family.</text>
</comment>
<keyword evidence="2" id="KW-0677">Repeat</keyword>
<feature type="repeat" description="WD" evidence="7">
    <location>
        <begin position="1024"/>
        <end position="1065"/>
    </location>
</feature>
<keyword evidence="11" id="KW-1185">Reference proteome</keyword>
<accession>A0AAE8MV40</accession>
<feature type="repeat" description="WD" evidence="7">
    <location>
        <begin position="982"/>
        <end position="1023"/>
    </location>
</feature>
<evidence type="ECO:0000256" key="3">
    <source>
        <dbReference type="ARBA" id="ARBA00023054"/>
    </source>
</evidence>
<evidence type="ECO:0000256" key="1">
    <source>
        <dbReference type="ARBA" id="ARBA00022574"/>
    </source>
</evidence>
<dbReference type="FunFam" id="3.40.50.300:FF:001638">
    <property type="entry name" value="NACHT and WD40 domain protein"/>
    <property type="match status" value="1"/>
</dbReference>
<gene>
    <name evidence="10" type="ORF">DNG_03943</name>
</gene>
<feature type="compositionally biased region" description="Basic residues" evidence="8">
    <location>
        <begin position="1"/>
        <end position="12"/>
    </location>
</feature>
<dbReference type="PROSITE" id="PS50837">
    <property type="entry name" value="NACHT"/>
    <property type="match status" value="1"/>
</dbReference>
<keyword evidence="1 7" id="KW-0853">WD repeat</keyword>
<dbReference type="EMBL" id="ONZQ02000004">
    <property type="protein sequence ID" value="SPO01196.1"/>
    <property type="molecule type" value="Genomic_DNA"/>
</dbReference>
<dbReference type="InterPro" id="IPR031359">
    <property type="entry name" value="NACHT_N"/>
</dbReference>
<dbReference type="Pfam" id="PF17100">
    <property type="entry name" value="NACHT_N"/>
    <property type="match status" value="1"/>
</dbReference>
<comment type="function">
    <text evidence="6">Involved in mitochondrial fission. Acts as an adapter protein required to form mitochondrial fission complexes. Formation of these complexes is required to promote constriction and fission of the mitochondrial compartment at a late step in mitochondrial division.</text>
</comment>
<feature type="domain" description="NACHT" evidence="9">
    <location>
        <begin position="387"/>
        <end position="534"/>
    </location>
</feature>
<dbReference type="AlphaFoldDB" id="A0AAE8MV40"/>
<sequence length="1104" mass="123415">MRCRFWKRRKASLRPTEPTDRAHSPKPPISKRPTNASTTDGSHDPVGLSATAQQTLATASPLPVVESDGSASKTLLWIRAYDAICEDDPELVAAYKAVLSRKMRPEVVCDIGADSDDNAENARQEMDRQVQEGLRRTEKAAARMDKIHDGVRVVSSVKELISTAAKHAPEAAAAWAGICLLLAILENPLTESKALRDGISHVVSRMDWYWCLSRLLETTHAETSGMRDELQKHIGHLYKKLLSHQMKSVCTLFRGRASTIARDMIKLDDWANALQSVRDAETVVQRDIDTFHDSEVRALLNDISKQAIDQHAQLQDISRAIRETDQNQEERQQDERTKKCLADLRLTDPRDDMRRIEDTKGGLFRGASNWILSSDDFRRWHSADDARLLWIKGDPGKGKTMLMITIVDELERQRPTTSSTALSYFFCQGTDENLNNAAAVLRGLIYILCDQQPSLTSHLHAQYDHAGAKLFQDGNSFYALSKVLENILQDKRLHRAYLAVDALDECMTEQDQLLRFVAGPGMASPRVRWVVSSRNIPRIEDLLKAGSPEGLPGSEVRLSLEVTQNAEQVALAVSAFIDHKLLTIGSLQKDHKTRDQVRDVMREKANGTFLWVALVVDKLRRTNIWDMLEVLHELPQKLEDLYGRMIQQIRNLERKDPEFCRLVLSAAILAYRPLHLTELAIVSGLPAEISDHTDRVQKVVALCGSFLTVKESVVYVIHQSVKDYLSDRASQTVFPSSPGQVHRTMFVQSVEALSNGRLRRDMYDLRRLGTTIGNVKIPKPDPLASVRYSCIHWARHFCDARSGNSCSETEDLERIEGFIRRVFLYWLEAAALLQRMSEIIVSIRQLETALKAQSCKDQVMSLISDAVRFALHNRHEEPRWVNLKSVIESSWSPCMQTLEGHSRPVESVAFSPDGRQIASGSFDRTIKVWDRKSGACTQTLKGHGHWVHSVAFSPDGRQIASGSYDRTIKVWDCKSGACMQTLKGHGRPVLSVAFLPDGRQIASGSVDDTIKVWDCESGACTQTLEGHSGTVHSVAFSPDGRQIASGSYDRTIKVWDRESGACMQTLEGHVGPVHSVAFSRDSQEIASGSGENERPVAPSGLPAV</sequence>
<evidence type="ECO:0000313" key="10">
    <source>
        <dbReference type="EMBL" id="SPO01196.1"/>
    </source>
</evidence>
<dbReference type="InterPro" id="IPR036322">
    <property type="entry name" value="WD40_repeat_dom_sf"/>
</dbReference>
<dbReference type="Pfam" id="PF24883">
    <property type="entry name" value="NPHP3_N"/>
    <property type="match status" value="1"/>
</dbReference>
<dbReference type="PANTHER" id="PTHR22847:SF637">
    <property type="entry name" value="WD REPEAT DOMAIN 5B"/>
    <property type="match status" value="1"/>
</dbReference>
<dbReference type="PRINTS" id="PR00320">
    <property type="entry name" value="GPROTEINBRPT"/>
</dbReference>
<evidence type="ECO:0000256" key="8">
    <source>
        <dbReference type="SAM" id="MobiDB-lite"/>
    </source>
</evidence>
<feature type="region of interest" description="Disordered" evidence="8">
    <location>
        <begin position="1083"/>
        <end position="1104"/>
    </location>
</feature>
<keyword evidence="3" id="KW-0175">Coiled coil</keyword>
<evidence type="ECO:0000313" key="11">
    <source>
        <dbReference type="Proteomes" id="UP001187682"/>
    </source>
</evidence>
<feature type="region of interest" description="Disordered" evidence="8">
    <location>
        <begin position="1"/>
        <end position="47"/>
    </location>
</feature>
<evidence type="ECO:0000256" key="6">
    <source>
        <dbReference type="ARBA" id="ARBA00043913"/>
    </source>
</evidence>
<dbReference type="SUPFAM" id="SSF52540">
    <property type="entry name" value="P-loop containing nucleoside triphosphate hydrolases"/>
    <property type="match status" value="1"/>
</dbReference>
<dbReference type="SUPFAM" id="SSF50978">
    <property type="entry name" value="WD40 repeat-like"/>
    <property type="match status" value="1"/>
</dbReference>
<proteinExistence type="inferred from homology"/>
<dbReference type="InterPro" id="IPR015943">
    <property type="entry name" value="WD40/YVTN_repeat-like_dom_sf"/>
</dbReference>
<evidence type="ECO:0000259" key="9">
    <source>
        <dbReference type="PROSITE" id="PS50837"/>
    </source>
</evidence>
<evidence type="ECO:0000256" key="2">
    <source>
        <dbReference type="ARBA" id="ARBA00022737"/>
    </source>
</evidence>
<dbReference type="PANTHER" id="PTHR22847">
    <property type="entry name" value="WD40 REPEAT PROTEIN"/>
    <property type="match status" value="1"/>
</dbReference>
<feature type="repeat" description="WD" evidence="7">
    <location>
        <begin position="898"/>
        <end position="939"/>
    </location>
</feature>
<dbReference type="InterPro" id="IPR056884">
    <property type="entry name" value="NPHP3-like_N"/>
</dbReference>
<evidence type="ECO:0000256" key="7">
    <source>
        <dbReference type="PROSITE-ProRule" id="PRU00221"/>
    </source>
</evidence>
<comment type="caution">
    <text evidence="10">The sequence shown here is derived from an EMBL/GenBank/DDBJ whole genome shotgun (WGS) entry which is preliminary data.</text>
</comment>